<dbReference type="InterPro" id="IPR006311">
    <property type="entry name" value="TAT_signal"/>
</dbReference>
<keyword evidence="2" id="KW-0812">Transmembrane</keyword>
<dbReference type="PROSITE" id="PS51318">
    <property type="entry name" value="TAT"/>
    <property type="match status" value="1"/>
</dbReference>
<organism evidence="3 4">
    <name type="scientific">Kitasatospora setae (strain ATCC 33774 / DSM 43861 / JCM 3304 / KCC A-0304 / NBRC 14216 / KM-6054)</name>
    <name type="common">Streptomyces setae</name>
    <dbReference type="NCBI Taxonomy" id="452652"/>
    <lineage>
        <taxon>Bacteria</taxon>
        <taxon>Bacillati</taxon>
        <taxon>Actinomycetota</taxon>
        <taxon>Actinomycetes</taxon>
        <taxon>Kitasatosporales</taxon>
        <taxon>Streptomycetaceae</taxon>
        <taxon>Kitasatospora</taxon>
    </lineage>
</organism>
<dbReference type="STRING" id="452652.KSE_12770"/>
<dbReference type="PATRIC" id="fig|452652.3.peg.1274"/>
<keyword evidence="2" id="KW-1133">Transmembrane helix</keyword>
<dbReference type="Gene3D" id="2.60.120.560">
    <property type="entry name" value="Exo-inulinase, domain 1"/>
    <property type="match status" value="1"/>
</dbReference>
<feature type="transmembrane region" description="Helical" evidence="2">
    <location>
        <begin position="12"/>
        <end position="34"/>
    </location>
</feature>
<evidence type="ECO:0000256" key="2">
    <source>
        <dbReference type="SAM" id="Phobius"/>
    </source>
</evidence>
<dbReference type="Proteomes" id="UP000007076">
    <property type="component" value="Chromosome"/>
</dbReference>
<evidence type="ECO:0008006" key="5">
    <source>
        <dbReference type="Google" id="ProtNLM"/>
    </source>
</evidence>
<keyword evidence="2" id="KW-0472">Membrane</keyword>
<accession>E4N7C7</accession>
<feature type="region of interest" description="Disordered" evidence="1">
    <location>
        <begin position="65"/>
        <end position="105"/>
    </location>
</feature>
<dbReference type="AlphaFoldDB" id="E4N7C7"/>
<keyword evidence="4" id="KW-1185">Reference proteome</keyword>
<dbReference type="RefSeq" id="WP_014134426.1">
    <property type="nucleotide sequence ID" value="NC_016109.1"/>
</dbReference>
<evidence type="ECO:0000256" key="1">
    <source>
        <dbReference type="SAM" id="MobiDB-lite"/>
    </source>
</evidence>
<reference evidence="3 4" key="1">
    <citation type="journal article" date="2010" name="DNA Res.">
        <title>Genome sequence of Kitasatospora setae NBRC 14216T: an evolutionary snapshot of the family Streptomycetaceae.</title>
        <authorList>
            <person name="Ichikawa N."/>
            <person name="Oguchi A."/>
            <person name="Ikeda H."/>
            <person name="Ishikawa J."/>
            <person name="Kitani S."/>
            <person name="Watanabe Y."/>
            <person name="Nakamura S."/>
            <person name="Katano Y."/>
            <person name="Kishi E."/>
            <person name="Sasagawa M."/>
            <person name="Ankai A."/>
            <person name="Fukui S."/>
            <person name="Hashimoto Y."/>
            <person name="Kamata S."/>
            <person name="Otoguro M."/>
            <person name="Tanikawa S."/>
            <person name="Nihira T."/>
            <person name="Horinouchi S."/>
            <person name="Ohnishi Y."/>
            <person name="Hayakawa M."/>
            <person name="Kuzuyama T."/>
            <person name="Arisawa A."/>
            <person name="Nomoto F."/>
            <person name="Miura H."/>
            <person name="Takahashi Y."/>
            <person name="Fujita N."/>
        </authorList>
    </citation>
    <scope>NUCLEOTIDE SEQUENCE [LARGE SCALE GENOMIC DNA]</scope>
    <source>
        <strain evidence="4">ATCC 33774 / DSM 43861 / JCM 3304 / KCC A-0304 / NBRC 14216 / KM-6054</strain>
    </source>
</reference>
<name>E4N7C7_KITSK</name>
<evidence type="ECO:0000313" key="3">
    <source>
        <dbReference type="EMBL" id="BAJ27108.1"/>
    </source>
</evidence>
<dbReference type="HOGENOM" id="CLU_1109587_0_0_11"/>
<proteinExistence type="predicted"/>
<dbReference type="EMBL" id="AP010968">
    <property type="protein sequence ID" value="BAJ27108.1"/>
    <property type="molecule type" value="Genomic_DNA"/>
</dbReference>
<feature type="compositionally biased region" description="Low complexity" evidence="1">
    <location>
        <begin position="85"/>
        <end position="101"/>
    </location>
</feature>
<gene>
    <name evidence="3" type="ordered locus">KSE_12770</name>
</gene>
<dbReference type="KEGG" id="ksk:KSE_12770"/>
<protein>
    <recommendedName>
        <fullName evidence="5">3-keto-disaccharide hydrolase domain-containing protein</fullName>
    </recommendedName>
</protein>
<sequence>MSDPRPRPSRRALLLGGSGLTALTALTAAGWYLWPDGAGPDGAFRPALDGDGLLTNEYAFRNAQAPDARTSPDWVATSGSLFAHDGTGSTGTPDGDSPGPDSARHTGSAVFRLVTRRRDFTGCAVSARVRLQAPLTTARTPAQDWDGAHLWLRYRSPQELYALSFRRRDGHLEIKRKTPGGGGDGTEQGDYQTLAEGRHAFPYDEWHTVTATVRDTAEGKVRLTLAIDGGTVLDAVDDDPRRITGPGGVGLRADNTALEFRDYAVTPA</sequence>
<dbReference type="eggNOG" id="ENOG5033WBI">
    <property type="taxonomic scope" value="Bacteria"/>
</dbReference>
<evidence type="ECO:0000313" key="4">
    <source>
        <dbReference type="Proteomes" id="UP000007076"/>
    </source>
</evidence>